<dbReference type="AlphaFoldDB" id="A0A7S6RLH0"/>
<evidence type="ECO:0000256" key="1">
    <source>
        <dbReference type="ARBA" id="ARBA00004167"/>
    </source>
</evidence>
<dbReference type="GO" id="GO:0015979">
    <property type="term" value="P:photosynthesis"/>
    <property type="evidence" value="ECO:0007669"/>
    <property type="project" value="UniProtKB-KW"/>
</dbReference>
<dbReference type="NCBIfam" id="NF001907">
    <property type="entry name" value="PRK00665.1"/>
    <property type="match status" value="1"/>
</dbReference>
<evidence type="ECO:0000313" key="9">
    <source>
        <dbReference type="EMBL" id="QOV24507.1"/>
    </source>
</evidence>
<dbReference type="KEGG" id="aee:IM676_00655"/>
<comment type="subunit">
    <text evidence="7">The 4 large subunits of the cytochrome b6-f complex are cytochrome b6, subunit IV (17 kDa polypeptide, PetD), cytochrome f and the Rieske protein, while the 4 small subunits are PetG, PetL, PetM and PetN. The complex functions as a dimer.</text>
</comment>
<evidence type="ECO:0000256" key="5">
    <source>
        <dbReference type="ARBA" id="ARBA00022989"/>
    </source>
</evidence>
<dbReference type="RefSeq" id="WP_200990021.1">
    <property type="nucleotide sequence ID" value="NZ_CP063311.1"/>
</dbReference>
<keyword evidence="7" id="KW-0602">Photosynthesis</keyword>
<dbReference type="GO" id="GO:0031676">
    <property type="term" value="C:plasma membrane-derived thylakoid membrane"/>
    <property type="evidence" value="ECO:0007669"/>
    <property type="project" value="UniProtKB-SubCell"/>
</dbReference>
<evidence type="ECO:0000256" key="7">
    <source>
        <dbReference type="HAMAP-Rule" id="MF_00432"/>
    </source>
</evidence>
<dbReference type="SUPFAM" id="SSF103446">
    <property type="entry name" value="PetG subunit of the cytochrome b6f complex"/>
    <property type="match status" value="1"/>
</dbReference>
<evidence type="ECO:0000313" key="10">
    <source>
        <dbReference type="Proteomes" id="UP000593846"/>
    </source>
</evidence>
<name>A0A7S6RLH0_9CYAN</name>
<accession>A0A7S6RLH0</accession>
<evidence type="ECO:0000256" key="4">
    <source>
        <dbReference type="ARBA" id="ARBA00022982"/>
    </source>
</evidence>
<keyword evidence="4 7" id="KW-0249">Electron transport</keyword>
<dbReference type="EMBL" id="CP063311">
    <property type="protein sequence ID" value="QOV24507.1"/>
    <property type="molecule type" value="Genomic_DNA"/>
</dbReference>
<protein>
    <recommendedName>
        <fullName evidence="7">Cytochrome b6-f complex subunit 5</fullName>
    </recommendedName>
    <alternativeName>
        <fullName evidence="7">Cytochrome b6-f complex subunit PetG</fullName>
    </alternativeName>
    <alternativeName>
        <fullName evidence="7">Cytochrome b6-f complex subunit V</fullName>
    </alternativeName>
</protein>
<gene>
    <name evidence="7 9" type="primary">petG</name>
    <name evidence="9" type="ORF">IM676_00655</name>
</gene>
<feature type="transmembrane region" description="Helical" evidence="8">
    <location>
        <begin position="6"/>
        <end position="26"/>
    </location>
</feature>
<dbReference type="GO" id="GO:0017004">
    <property type="term" value="P:cytochrome complex assembly"/>
    <property type="evidence" value="ECO:0007669"/>
    <property type="project" value="UniProtKB-UniRule"/>
</dbReference>
<organism evidence="9 10">
    <name type="scientific">Anabaenopsis elenkinii CCIBt3563</name>
    <dbReference type="NCBI Taxonomy" id="2779889"/>
    <lineage>
        <taxon>Bacteria</taxon>
        <taxon>Bacillati</taxon>
        <taxon>Cyanobacteriota</taxon>
        <taxon>Cyanophyceae</taxon>
        <taxon>Nostocales</taxon>
        <taxon>Nodulariaceae</taxon>
        <taxon>Anabaenopsis</taxon>
    </lineage>
</organism>
<dbReference type="PIRSF" id="PIRSF000034">
    <property type="entry name" value="Cyt_b6-f_V"/>
    <property type="match status" value="1"/>
</dbReference>
<dbReference type="InterPro" id="IPR036099">
    <property type="entry name" value="Cyt_6/f_cplx_su5_sf"/>
</dbReference>
<keyword evidence="7" id="KW-0793">Thylakoid</keyword>
<comment type="similarity">
    <text evidence="7">Belongs to the PetG family.</text>
</comment>
<evidence type="ECO:0000256" key="2">
    <source>
        <dbReference type="ARBA" id="ARBA00022448"/>
    </source>
</evidence>
<comment type="function">
    <text evidence="7">Component of the cytochrome b6-f complex, which mediates electron transfer between photosystem II (PSII) and photosystem I (PSI), cyclic electron flow around PSI, and state transitions. PetG is required for either the stability or assembly of the cytochrome b6-f complex.</text>
</comment>
<dbReference type="GO" id="GO:0009512">
    <property type="term" value="C:cytochrome b6f complex"/>
    <property type="evidence" value="ECO:0007669"/>
    <property type="project" value="InterPro"/>
</dbReference>
<sequence>MVEPLLSGIVLGLIFVTLAGLFYAAYKQYKRPTELGG</sequence>
<dbReference type="InterPro" id="IPR003683">
    <property type="entry name" value="Cyt_6/f_cplx_su5"/>
</dbReference>
<keyword evidence="10" id="KW-1185">Reference proteome</keyword>
<comment type="subcellular location">
    <subcellularLocation>
        <location evidence="7">Cellular thylakoid membrane</location>
        <topology evidence="7">Single-pass membrane protein</topology>
    </subcellularLocation>
    <subcellularLocation>
        <location evidence="1">Membrane</location>
        <topology evidence="1">Single-pass membrane protein</topology>
    </subcellularLocation>
</comment>
<keyword evidence="2 7" id="KW-0813">Transport</keyword>
<keyword evidence="6 7" id="KW-0472">Membrane</keyword>
<proteinExistence type="inferred from homology"/>
<evidence type="ECO:0000256" key="6">
    <source>
        <dbReference type="ARBA" id="ARBA00023136"/>
    </source>
</evidence>
<dbReference type="Pfam" id="PF02529">
    <property type="entry name" value="PetG"/>
    <property type="match status" value="1"/>
</dbReference>
<keyword evidence="5 7" id="KW-1133">Transmembrane helix</keyword>
<keyword evidence="3 7" id="KW-0812">Transmembrane</keyword>
<evidence type="ECO:0000256" key="3">
    <source>
        <dbReference type="ARBA" id="ARBA00022692"/>
    </source>
</evidence>
<dbReference type="Proteomes" id="UP000593846">
    <property type="component" value="Chromosome"/>
</dbReference>
<reference evidence="10" key="1">
    <citation type="submission" date="2020-10" db="EMBL/GenBank/DDBJ databases">
        <title>Genome-based taxonomic classification of the species Anabaenopsis elenkinii.</title>
        <authorList>
            <person name="Delbaje E."/>
            <person name="Andreote A.P.D."/>
            <person name="Pellegrinetti T.A."/>
            <person name="Cruz R.B."/>
            <person name="Branco L.H.Z."/>
            <person name="Fiore M.F."/>
        </authorList>
    </citation>
    <scope>NUCLEOTIDE SEQUENCE [LARGE SCALE GENOMIC DNA]</scope>
    <source>
        <strain evidence="10">CCIBt3563</strain>
    </source>
</reference>
<dbReference type="HAMAP" id="MF_00432">
    <property type="entry name" value="Cytb6_f_PetG"/>
    <property type="match status" value="1"/>
</dbReference>
<evidence type="ECO:0000256" key="8">
    <source>
        <dbReference type="SAM" id="Phobius"/>
    </source>
</evidence>